<dbReference type="PROSITE" id="PS50928">
    <property type="entry name" value="ABC_TM1"/>
    <property type="match status" value="1"/>
</dbReference>
<evidence type="ECO:0000256" key="7">
    <source>
        <dbReference type="RuleBase" id="RU363032"/>
    </source>
</evidence>
<dbReference type="CDD" id="cd06261">
    <property type="entry name" value="TM_PBP2"/>
    <property type="match status" value="1"/>
</dbReference>
<feature type="transmembrane region" description="Helical" evidence="7">
    <location>
        <begin position="149"/>
        <end position="169"/>
    </location>
</feature>
<name>A0ABS1UYU8_9PROT</name>
<evidence type="ECO:0000256" key="2">
    <source>
        <dbReference type="ARBA" id="ARBA00022448"/>
    </source>
</evidence>
<keyword evidence="4 7" id="KW-0812">Transmembrane</keyword>
<evidence type="ECO:0000256" key="5">
    <source>
        <dbReference type="ARBA" id="ARBA00022989"/>
    </source>
</evidence>
<organism evidence="9 10">
    <name type="scientific">Belnapia mucosa</name>
    <dbReference type="NCBI Taxonomy" id="2804532"/>
    <lineage>
        <taxon>Bacteria</taxon>
        <taxon>Pseudomonadati</taxon>
        <taxon>Pseudomonadota</taxon>
        <taxon>Alphaproteobacteria</taxon>
        <taxon>Acetobacterales</taxon>
        <taxon>Roseomonadaceae</taxon>
        <taxon>Belnapia</taxon>
    </lineage>
</organism>
<comment type="caution">
    <text evidence="9">The sequence shown here is derived from an EMBL/GenBank/DDBJ whole genome shotgun (WGS) entry which is preliminary data.</text>
</comment>
<dbReference type="Proteomes" id="UP000606490">
    <property type="component" value="Unassembled WGS sequence"/>
</dbReference>
<dbReference type="PANTHER" id="PTHR43163">
    <property type="entry name" value="DIPEPTIDE TRANSPORT SYSTEM PERMEASE PROTEIN DPPB-RELATED"/>
    <property type="match status" value="1"/>
</dbReference>
<protein>
    <submittedName>
        <fullName evidence="9">ABC transporter permease</fullName>
    </submittedName>
</protein>
<keyword evidence="5 7" id="KW-1133">Transmembrane helix</keyword>
<dbReference type="PANTHER" id="PTHR43163:SF3">
    <property type="entry name" value="PEPTIDE ABC TRANSPORTER PERMEASE PROTEIN"/>
    <property type="match status" value="1"/>
</dbReference>
<comment type="similarity">
    <text evidence="7">Belongs to the binding-protein-dependent transport system permease family.</text>
</comment>
<feature type="transmembrane region" description="Helical" evidence="7">
    <location>
        <begin position="253"/>
        <end position="279"/>
    </location>
</feature>
<gene>
    <name evidence="9" type="ORF">JMJ55_04725</name>
</gene>
<dbReference type="Pfam" id="PF00528">
    <property type="entry name" value="BPD_transp_1"/>
    <property type="match status" value="1"/>
</dbReference>
<dbReference type="InterPro" id="IPR000515">
    <property type="entry name" value="MetI-like"/>
</dbReference>
<dbReference type="EMBL" id="JAEUXJ010000002">
    <property type="protein sequence ID" value="MBL6454616.1"/>
    <property type="molecule type" value="Genomic_DNA"/>
</dbReference>
<dbReference type="Gene3D" id="1.10.3720.10">
    <property type="entry name" value="MetI-like"/>
    <property type="match status" value="1"/>
</dbReference>
<comment type="subcellular location">
    <subcellularLocation>
        <location evidence="1 7">Cell membrane</location>
        <topology evidence="1 7">Multi-pass membrane protein</topology>
    </subcellularLocation>
</comment>
<keyword evidence="2 7" id="KW-0813">Transport</keyword>
<keyword evidence="10" id="KW-1185">Reference proteome</keyword>
<accession>A0ABS1UYU8</accession>
<evidence type="ECO:0000256" key="4">
    <source>
        <dbReference type="ARBA" id="ARBA00022692"/>
    </source>
</evidence>
<dbReference type="SUPFAM" id="SSF161098">
    <property type="entry name" value="MetI-like"/>
    <property type="match status" value="1"/>
</dbReference>
<feature type="domain" description="ABC transmembrane type-1" evidence="8">
    <location>
        <begin position="67"/>
        <end position="272"/>
    </location>
</feature>
<sequence>MLPGDVAQIMLGEGASEAEVAQLRRQLNLDRPAPERYLDWLGGMAQGDWGVSYTTKRPIGEILPVRARNTALLTVLTVLVAVPVALGLGVLMALFAGTVFDRGLSVLLLGLSAMPEFLIATAGVLVFAVRLQWLPAISSVSPDAGLADAARALALPVLTLSLIIVAQIARMTRATLVGLADRPFIEMAQLKGASRLRVLLVHALANAIGPLANIVTLNIAFLVSGVVVVETIFAVPGLAQLMINAVSNRDMPVVEACAMIFCTTYVLLLLAADLFGAAFNPRLRRSAR</sequence>
<proteinExistence type="inferred from homology"/>
<evidence type="ECO:0000256" key="3">
    <source>
        <dbReference type="ARBA" id="ARBA00022475"/>
    </source>
</evidence>
<evidence type="ECO:0000256" key="1">
    <source>
        <dbReference type="ARBA" id="ARBA00004651"/>
    </source>
</evidence>
<keyword evidence="6 7" id="KW-0472">Membrane</keyword>
<dbReference type="InterPro" id="IPR035906">
    <property type="entry name" value="MetI-like_sf"/>
</dbReference>
<feature type="transmembrane region" description="Helical" evidence="7">
    <location>
        <begin position="106"/>
        <end position="129"/>
    </location>
</feature>
<keyword evidence="3" id="KW-1003">Cell membrane</keyword>
<feature type="transmembrane region" description="Helical" evidence="7">
    <location>
        <begin position="71"/>
        <end position="94"/>
    </location>
</feature>
<feature type="transmembrane region" description="Helical" evidence="7">
    <location>
        <begin position="221"/>
        <end position="241"/>
    </location>
</feature>
<evidence type="ECO:0000256" key="6">
    <source>
        <dbReference type="ARBA" id="ARBA00023136"/>
    </source>
</evidence>
<evidence type="ECO:0000259" key="8">
    <source>
        <dbReference type="PROSITE" id="PS50928"/>
    </source>
</evidence>
<evidence type="ECO:0000313" key="10">
    <source>
        <dbReference type="Proteomes" id="UP000606490"/>
    </source>
</evidence>
<reference evidence="9 10" key="1">
    <citation type="submission" date="2021-01" db="EMBL/GenBank/DDBJ databases">
        <title>Belnapia mucosa sp. nov. and Belnapia arida sp. nov., isolated from the Tabernas Desert (Almeria, Spain).</title>
        <authorList>
            <person name="Molina-Menor E."/>
            <person name="Vidal-Verdu A."/>
            <person name="Calonge A."/>
            <person name="Satari L."/>
            <person name="Pereto Magraner J."/>
            <person name="Porcar Miralles M."/>
        </authorList>
    </citation>
    <scope>NUCLEOTIDE SEQUENCE [LARGE SCALE GENOMIC DNA]</scope>
    <source>
        <strain evidence="9 10">T6</strain>
    </source>
</reference>
<evidence type="ECO:0000313" key="9">
    <source>
        <dbReference type="EMBL" id="MBL6454616.1"/>
    </source>
</evidence>